<organism evidence="1">
    <name type="scientific">marine sediment metagenome</name>
    <dbReference type="NCBI Taxonomy" id="412755"/>
    <lineage>
        <taxon>unclassified sequences</taxon>
        <taxon>metagenomes</taxon>
        <taxon>ecological metagenomes</taxon>
    </lineage>
</organism>
<evidence type="ECO:0000313" key="1">
    <source>
        <dbReference type="EMBL" id="GAH48234.1"/>
    </source>
</evidence>
<dbReference type="EMBL" id="BARU01024279">
    <property type="protein sequence ID" value="GAH48234.1"/>
    <property type="molecule type" value="Genomic_DNA"/>
</dbReference>
<accession>X1H2Z2</accession>
<feature type="non-terminal residue" evidence="1">
    <location>
        <position position="276"/>
    </location>
</feature>
<gene>
    <name evidence="1" type="ORF">S03H2_39293</name>
</gene>
<comment type="caution">
    <text evidence="1">The sequence shown here is derived from an EMBL/GenBank/DDBJ whole genome shotgun (WGS) entry which is preliminary data.</text>
</comment>
<protein>
    <submittedName>
        <fullName evidence="1">Uncharacterized protein</fullName>
    </submittedName>
</protein>
<reference evidence="1" key="1">
    <citation type="journal article" date="2014" name="Front. Microbiol.">
        <title>High frequency of phylogenetically diverse reductive dehalogenase-homologous genes in deep subseafloor sedimentary metagenomes.</title>
        <authorList>
            <person name="Kawai M."/>
            <person name="Futagami T."/>
            <person name="Toyoda A."/>
            <person name="Takaki Y."/>
            <person name="Nishi S."/>
            <person name="Hori S."/>
            <person name="Arai W."/>
            <person name="Tsubouchi T."/>
            <person name="Morono Y."/>
            <person name="Uchiyama I."/>
            <person name="Ito T."/>
            <person name="Fujiyama A."/>
            <person name="Inagaki F."/>
            <person name="Takami H."/>
        </authorList>
    </citation>
    <scope>NUCLEOTIDE SEQUENCE</scope>
    <source>
        <strain evidence="1">Expedition CK06-06</strain>
    </source>
</reference>
<sequence length="276" mass="31275">TLVLLLSASLVFANQPANAALDYCKASLLHKTPDNSVSNMLEQLLRNRIGPNHQIRQYVDDNRDAIKIATRAAEAPNCDFQWHFSDGLEMQMPCVFGCVDLARATLANAKVLEAENDYDEALELCLSARKIGRHLNHQSQTMCQLVGVKINMYANNCMQSILGKIPEDPQTLELLQDQLTQIDNLPFSLKPSFYIERKIWSTYMTKSRVAEISLEGMAVESSLKNIAKERVAVADDEFFKRNQLYWEKHIDTIISALDLPYAKAFAEMKKEYLRAA</sequence>
<dbReference type="AlphaFoldDB" id="X1H2Z2"/>
<name>X1H2Z2_9ZZZZ</name>
<proteinExistence type="predicted"/>
<feature type="non-terminal residue" evidence="1">
    <location>
        <position position="1"/>
    </location>
</feature>